<keyword evidence="4" id="KW-1185">Reference proteome</keyword>
<dbReference type="AlphaFoldDB" id="A0A8H4TY97"/>
<feature type="domain" description="DUF7779" evidence="2">
    <location>
        <begin position="312"/>
        <end position="399"/>
    </location>
</feature>
<accession>A0A8H4TY97</accession>
<dbReference type="Gene3D" id="3.40.50.300">
    <property type="entry name" value="P-loop containing nucleotide triphosphate hydrolases"/>
    <property type="match status" value="1"/>
</dbReference>
<dbReference type="PANTHER" id="PTHR46082:SF6">
    <property type="entry name" value="AAA+ ATPASE DOMAIN-CONTAINING PROTEIN-RELATED"/>
    <property type="match status" value="1"/>
</dbReference>
<dbReference type="Proteomes" id="UP000622797">
    <property type="component" value="Unassembled WGS sequence"/>
</dbReference>
<evidence type="ECO:0000313" key="3">
    <source>
        <dbReference type="EMBL" id="KAF4966343.1"/>
    </source>
</evidence>
<dbReference type="EMBL" id="JABEXW010000297">
    <property type="protein sequence ID" value="KAF4966343.1"/>
    <property type="molecule type" value="Genomic_DNA"/>
</dbReference>
<dbReference type="Pfam" id="PF13374">
    <property type="entry name" value="TPR_10"/>
    <property type="match status" value="1"/>
</dbReference>
<organism evidence="3 4">
    <name type="scientific">Fusarium sarcochroum</name>
    <dbReference type="NCBI Taxonomy" id="1208366"/>
    <lineage>
        <taxon>Eukaryota</taxon>
        <taxon>Fungi</taxon>
        <taxon>Dikarya</taxon>
        <taxon>Ascomycota</taxon>
        <taxon>Pezizomycotina</taxon>
        <taxon>Sordariomycetes</taxon>
        <taxon>Hypocreomycetidae</taxon>
        <taxon>Hypocreales</taxon>
        <taxon>Nectriaceae</taxon>
        <taxon>Fusarium</taxon>
        <taxon>Fusarium lateritium species complex</taxon>
    </lineage>
</organism>
<evidence type="ECO:0008006" key="5">
    <source>
        <dbReference type="Google" id="ProtNLM"/>
    </source>
</evidence>
<dbReference type="PANTHER" id="PTHR46082">
    <property type="entry name" value="ATP/GTP-BINDING PROTEIN-RELATED"/>
    <property type="match status" value="1"/>
</dbReference>
<protein>
    <recommendedName>
        <fullName evidence="5">AAA+ ATPase domain-containing protein</fullName>
    </recommendedName>
</protein>
<dbReference type="Pfam" id="PF13424">
    <property type="entry name" value="TPR_12"/>
    <property type="match status" value="1"/>
</dbReference>
<dbReference type="InterPro" id="IPR053137">
    <property type="entry name" value="NLR-like"/>
</dbReference>
<dbReference type="GO" id="GO:0043531">
    <property type="term" value="F:ADP binding"/>
    <property type="evidence" value="ECO:0007669"/>
    <property type="project" value="InterPro"/>
</dbReference>
<evidence type="ECO:0000259" key="1">
    <source>
        <dbReference type="Pfam" id="PF13401"/>
    </source>
</evidence>
<proteinExistence type="predicted"/>
<sequence>MSGAAFQGPVHGSNILTGVSASGHAQQTFNFNNRAESKPFYVVPYERNESFVSRPDITSKLEKLLPMESNDFHSAALWGLGGSGKTQVALEYAYSQHRKHPCSIFWVHADNEATFTHDYGTIAQTLGLNHQEDGQSFLQDVRRKIESLERWLLVIDNADDLSLFGVASATGRRDRKFTEYIPKGPNGTILWTSRDEQIGGSLVGSRRTIQVSKMMPRESKALLETTSSRPTSEGEIDDMVSLLAELQHLPLAITQAGAYMRRTGASISEYLSYLREEKDRWRILKEPEFDRHRLRGSSNSILQTWSISIHRIEQESKMAYKILHILAYFDNQNIPDRLIEAAATYRAGKRTKEEVTQQKRIAVRRLKDFSFLTESRLDGSDQTFEMHKLVQDAARHDLQVRNTLHRLKKKVTESRRIRNWFRQRTKSSKKKKKRQRQDEAYFASAAIEIIDELFPNEIHVRREKLDVCERYLAHTIRACDWAGACSKEDVAVGILRRAMNYLMERCRFKEALPIAQHRLWMSQKVYGKKSLTSIRIYLSLGWIFTNLLEPQQSEAIANKALQLAQSLKEGDKDELVLECKCLLSKSYWGQGRRDETEKVSAKVLEQARANEYSYSAHFILSCIQNLATLYKDQGRFEEAANLIPQVSEFSQTIRDKDPWLMVDTDCLLANLYYHQGEIGKAEETSSKALQLSRDRYGEDHPKFIRSLFFLAIVRETQGRYEEAVQMMRDCCHLSHKALGADHQNTRIYKKRLKIWLDRGPPGDL</sequence>
<name>A0A8H4TY97_9HYPO</name>
<evidence type="ECO:0000259" key="2">
    <source>
        <dbReference type="Pfam" id="PF25000"/>
    </source>
</evidence>
<reference evidence="3" key="2">
    <citation type="submission" date="2020-05" db="EMBL/GenBank/DDBJ databases">
        <authorList>
            <person name="Kim H.-S."/>
            <person name="Proctor R.H."/>
            <person name="Brown D.W."/>
        </authorList>
    </citation>
    <scope>NUCLEOTIDE SEQUENCE</scope>
    <source>
        <strain evidence="3">NRRL 20472</strain>
    </source>
</reference>
<dbReference type="SUPFAM" id="SSF52540">
    <property type="entry name" value="P-loop containing nucleoside triphosphate hydrolases"/>
    <property type="match status" value="1"/>
</dbReference>
<feature type="domain" description="ORC1/DEAH AAA+ ATPase" evidence="1">
    <location>
        <begin position="75"/>
        <end position="162"/>
    </location>
</feature>
<dbReference type="Pfam" id="PF13401">
    <property type="entry name" value="AAA_22"/>
    <property type="match status" value="1"/>
</dbReference>
<dbReference type="Gene3D" id="1.25.40.10">
    <property type="entry name" value="Tetratricopeptide repeat domain"/>
    <property type="match status" value="2"/>
</dbReference>
<evidence type="ECO:0000313" key="4">
    <source>
        <dbReference type="Proteomes" id="UP000622797"/>
    </source>
</evidence>
<reference evidence="3" key="1">
    <citation type="journal article" date="2020" name="BMC Genomics">
        <title>Correction to: Identification and distribution of gene clusters required for synthesis of sphingolipid metabolism inhibitors in diverse species of the filamentous fungus Fusarium.</title>
        <authorList>
            <person name="Kim H.S."/>
            <person name="Lohmar J.M."/>
            <person name="Busman M."/>
            <person name="Brown D.W."/>
            <person name="Naumann T.A."/>
            <person name="Divon H.H."/>
            <person name="Lysoe E."/>
            <person name="Uhlig S."/>
            <person name="Proctor R.H."/>
        </authorList>
    </citation>
    <scope>NUCLEOTIDE SEQUENCE</scope>
    <source>
        <strain evidence="3">NRRL 20472</strain>
    </source>
</reference>
<dbReference type="OrthoDB" id="1658288at2759"/>
<dbReference type="InterPro" id="IPR011990">
    <property type="entry name" value="TPR-like_helical_dom_sf"/>
</dbReference>
<dbReference type="InterPro" id="IPR056681">
    <property type="entry name" value="DUF7779"/>
</dbReference>
<dbReference type="InterPro" id="IPR019734">
    <property type="entry name" value="TPR_rpt"/>
</dbReference>
<gene>
    <name evidence="3" type="ORF">FSARC_5971</name>
</gene>
<dbReference type="SUPFAM" id="SSF48452">
    <property type="entry name" value="TPR-like"/>
    <property type="match status" value="2"/>
</dbReference>
<comment type="caution">
    <text evidence="3">The sequence shown here is derived from an EMBL/GenBank/DDBJ whole genome shotgun (WGS) entry which is preliminary data.</text>
</comment>
<dbReference type="Pfam" id="PF25000">
    <property type="entry name" value="DUF7779"/>
    <property type="match status" value="1"/>
</dbReference>
<dbReference type="InterPro" id="IPR049945">
    <property type="entry name" value="AAA_22"/>
</dbReference>
<dbReference type="SMART" id="SM00028">
    <property type="entry name" value="TPR"/>
    <property type="match status" value="4"/>
</dbReference>
<dbReference type="InterPro" id="IPR027417">
    <property type="entry name" value="P-loop_NTPase"/>
</dbReference>